<dbReference type="Proteomes" id="UP000179013">
    <property type="component" value="Unassembled WGS sequence"/>
</dbReference>
<dbReference type="GO" id="GO:0003677">
    <property type="term" value="F:DNA binding"/>
    <property type="evidence" value="ECO:0007669"/>
    <property type="project" value="InterPro"/>
</dbReference>
<evidence type="ECO:0000256" key="1">
    <source>
        <dbReference type="SAM" id="Phobius"/>
    </source>
</evidence>
<feature type="transmembrane region" description="Helical" evidence="1">
    <location>
        <begin position="101"/>
        <end position="121"/>
    </location>
</feature>
<dbReference type="CDD" id="cd00093">
    <property type="entry name" value="HTH_XRE"/>
    <property type="match status" value="1"/>
</dbReference>
<keyword evidence="1" id="KW-0472">Membrane</keyword>
<reference evidence="2 3" key="1">
    <citation type="journal article" date="2016" name="Nat. Commun.">
        <title>Thousands of microbial genomes shed light on interconnected biogeochemical processes in an aquifer system.</title>
        <authorList>
            <person name="Anantharaman K."/>
            <person name="Brown C.T."/>
            <person name="Hug L.A."/>
            <person name="Sharon I."/>
            <person name="Castelle C.J."/>
            <person name="Probst A.J."/>
            <person name="Thomas B.C."/>
            <person name="Singh A."/>
            <person name="Wilkins M.J."/>
            <person name="Karaoz U."/>
            <person name="Brodie E.L."/>
            <person name="Williams K.H."/>
            <person name="Hubbard S.S."/>
            <person name="Banfield J.F."/>
        </authorList>
    </citation>
    <scope>NUCLEOTIDE SEQUENCE [LARGE SCALE GENOMIC DNA]</scope>
</reference>
<dbReference type="EMBL" id="MGFU01000066">
    <property type="protein sequence ID" value="OGM11131.1"/>
    <property type="molecule type" value="Genomic_DNA"/>
</dbReference>
<dbReference type="Pfam" id="PF13413">
    <property type="entry name" value="HTH_25"/>
    <property type="match status" value="1"/>
</dbReference>
<keyword evidence="1" id="KW-0812">Transmembrane</keyword>
<sequence>MRTIGDVLKEARVKRKLTFTYLEEETKIKKEFIAAIEKEDWEKLPEYPVVNGFVRSLAQVLKIDVKGTLAKLRRDYPPKSLSINPKPDVSPKNLWSPKATFLAAVAVFTLIILSYLGYQYID</sequence>
<dbReference type="PANTHER" id="PTHR34475">
    <property type="match status" value="1"/>
</dbReference>
<evidence type="ECO:0000313" key="2">
    <source>
        <dbReference type="EMBL" id="OGM11131.1"/>
    </source>
</evidence>
<accession>A0A1F7X830</accession>
<evidence type="ECO:0008006" key="4">
    <source>
        <dbReference type="Google" id="ProtNLM"/>
    </source>
</evidence>
<dbReference type="PANTHER" id="PTHR34475:SF1">
    <property type="entry name" value="CYTOSKELETON PROTEIN RODZ"/>
    <property type="match status" value="1"/>
</dbReference>
<feature type="non-terminal residue" evidence="2">
    <location>
        <position position="122"/>
    </location>
</feature>
<gene>
    <name evidence="2" type="ORF">A2V80_00380</name>
</gene>
<dbReference type="InterPro" id="IPR050400">
    <property type="entry name" value="Bact_Cytoskel_RodZ"/>
</dbReference>
<organism evidence="2 3">
    <name type="scientific">Candidatus Woesebacteria bacterium RBG_16_39_8b</name>
    <dbReference type="NCBI Taxonomy" id="1802482"/>
    <lineage>
        <taxon>Bacteria</taxon>
        <taxon>Candidatus Woeseibacteriota</taxon>
    </lineage>
</organism>
<comment type="caution">
    <text evidence="2">The sequence shown here is derived from an EMBL/GenBank/DDBJ whole genome shotgun (WGS) entry which is preliminary data.</text>
</comment>
<dbReference type="InterPro" id="IPR001387">
    <property type="entry name" value="Cro/C1-type_HTH"/>
</dbReference>
<name>A0A1F7X830_9BACT</name>
<protein>
    <recommendedName>
        <fullName evidence="4">HTH cro/C1-type domain-containing protein</fullName>
    </recommendedName>
</protein>
<dbReference type="AlphaFoldDB" id="A0A1F7X830"/>
<dbReference type="Gene3D" id="1.10.260.40">
    <property type="entry name" value="lambda repressor-like DNA-binding domains"/>
    <property type="match status" value="1"/>
</dbReference>
<dbReference type="InterPro" id="IPR010982">
    <property type="entry name" value="Lambda_DNA-bd_dom_sf"/>
</dbReference>
<evidence type="ECO:0000313" key="3">
    <source>
        <dbReference type="Proteomes" id="UP000179013"/>
    </source>
</evidence>
<keyword evidence="1" id="KW-1133">Transmembrane helix</keyword>
<proteinExistence type="predicted"/>